<name>M7BP03_CHEMY</name>
<proteinExistence type="predicted"/>
<organism evidence="2 3">
    <name type="scientific">Chelonia mydas</name>
    <name type="common">Green sea-turtle</name>
    <name type="synonym">Chelonia agassizi</name>
    <dbReference type="NCBI Taxonomy" id="8469"/>
    <lineage>
        <taxon>Eukaryota</taxon>
        <taxon>Metazoa</taxon>
        <taxon>Chordata</taxon>
        <taxon>Craniata</taxon>
        <taxon>Vertebrata</taxon>
        <taxon>Euteleostomi</taxon>
        <taxon>Archelosauria</taxon>
        <taxon>Testudinata</taxon>
        <taxon>Testudines</taxon>
        <taxon>Cryptodira</taxon>
        <taxon>Durocryptodira</taxon>
        <taxon>Americhelydia</taxon>
        <taxon>Chelonioidea</taxon>
        <taxon>Cheloniidae</taxon>
        <taxon>Chelonia</taxon>
    </lineage>
</organism>
<evidence type="ECO:0000313" key="2">
    <source>
        <dbReference type="EMBL" id="EMP38979.1"/>
    </source>
</evidence>
<evidence type="ECO:0000313" key="3">
    <source>
        <dbReference type="Proteomes" id="UP000031443"/>
    </source>
</evidence>
<feature type="compositionally biased region" description="Basic and acidic residues" evidence="1">
    <location>
        <begin position="139"/>
        <end position="151"/>
    </location>
</feature>
<reference evidence="3" key="1">
    <citation type="journal article" date="2013" name="Nat. Genet.">
        <title>The draft genomes of soft-shell turtle and green sea turtle yield insights into the development and evolution of the turtle-specific body plan.</title>
        <authorList>
            <person name="Wang Z."/>
            <person name="Pascual-Anaya J."/>
            <person name="Zadissa A."/>
            <person name="Li W."/>
            <person name="Niimura Y."/>
            <person name="Huang Z."/>
            <person name="Li C."/>
            <person name="White S."/>
            <person name="Xiong Z."/>
            <person name="Fang D."/>
            <person name="Wang B."/>
            <person name="Ming Y."/>
            <person name="Chen Y."/>
            <person name="Zheng Y."/>
            <person name="Kuraku S."/>
            <person name="Pignatelli M."/>
            <person name="Herrero J."/>
            <person name="Beal K."/>
            <person name="Nozawa M."/>
            <person name="Li Q."/>
            <person name="Wang J."/>
            <person name="Zhang H."/>
            <person name="Yu L."/>
            <person name="Shigenobu S."/>
            <person name="Wang J."/>
            <person name="Liu J."/>
            <person name="Flicek P."/>
            <person name="Searle S."/>
            <person name="Wang J."/>
            <person name="Kuratani S."/>
            <person name="Yin Y."/>
            <person name="Aken B."/>
            <person name="Zhang G."/>
            <person name="Irie N."/>
        </authorList>
    </citation>
    <scope>NUCLEOTIDE SEQUENCE [LARGE SCALE GENOMIC DNA]</scope>
</reference>
<dbReference type="AlphaFoldDB" id="M7BP03"/>
<sequence length="151" mass="16803">MTSVDLQQLFHNARFPGTVNILVIIVNSTAHGSQRPEAIPCIKMPHMKTKKLGKAYHMAIETKNKSGADPQTCHFSNELHAILWPPLCQHPTDHLRGARDPCREQRGGQEEEDAARSSSRAATQDLLQSPPESSQSHQVHIDEPDEGQRNS</sequence>
<protein>
    <submittedName>
        <fullName evidence="2">Uncharacterized protein</fullName>
    </submittedName>
</protein>
<feature type="compositionally biased region" description="Polar residues" evidence="1">
    <location>
        <begin position="125"/>
        <end position="138"/>
    </location>
</feature>
<dbReference type="Proteomes" id="UP000031443">
    <property type="component" value="Unassembled WGS sequence"/>
</dbReference>
<dbReference type="EMBL" id="KB518028">
    <property type="protein sequence ID" value="EMP38979.1"/>
    <property type="molecule type" value="Genomic_DNA"/>
</dbReference>
<feature type="region of interest" description="Disordered" evidence="1">
    <location>
        <begin position="93"/>
        <end position="151"/>
    </location>
</feature>
<keyword evidence="3" id="KW-1185">Reference proteome</keyword>
<evidence type="ECO:0000256" key="1">
    <source>
        <dbReference type="SAM" id="MobiDB-lite"/>
    </source>
</evidence>
<feature type="compositionally biased region" description="Basic and acidic residues" evidence="1">
    <location>
        <begin position="93"/>
        <end position="109"/>
    </location>
</feature>
<gene>
    <name evidence="2" type="ORF">UY3_03812</name>
</gene>
<accession>M7BP03</accession>